<reference evidence="2" key="2">
    <citation type="submission" date="2021-04" db="EMBL/GenBank/DDBJ databases">
        <authorList>
            <person name="Gilroy R."/>
        </authorList>
    </citation>
    <scope>NUCLEOTIDE SEQUENCE</scope>
    <source>
        <strain evidence="2">1282</strain>
    </source>
</reference>
<dbReference type="Proteomes" id="UP000823915">
    <property type="component" value="Unassembled WGS sequence"/>
</dbReference>
<feature type="transmembrane region" description="Helical" evidence="1">
    <location>
        <begin position="20"/>
        <end position="41"/>
    </location>
</feature>
<keyword evidence="1" id="KW-0472">Membrane</keyword>
<dbReference type="EMBL" id="DXDU01000120">
    <property type="protein sequence ID" value="HIY27021.1"/>
    <property type="molecule type" value="Genomic_DNA"/>
</dbReference>
<sequence length="50" mass="5175">MVGFLEAMGRFLAATGGPLVHGTTWALLAVVLAVSIGAPLARRGKGRRDL</sequence>
<evidence type="ECO:0000313" key="2">
    <source>
        <dbReference type="EMBL" id="HIY27021.1"/>
    </source>
</evidence>
<evidence type="ECO:0000256" key="1">
    <source>
        <dbReference type="SAM" id="Phobius"/>
    </source>
</evidence>
<keyword evidence="1" id="KW-1133">Transmembrane helix</keyword>
<protein>
    <submittedName>
        <fullName evidence="2">Uncharacterized protein</fullName>
    </submittedName>
</protein>
<organism evidence="2 3">
    <name type="scientific">Candidatus Acutalibacter pullistercoris</name>
    <dbReference type="NCBI Taxonomy" id="2838418"/>
    <lineage>
        <taxon>Bacteria</taxon>
        <taxon>Bacillati</taxon>
        <taxon>Bacillota</taxon>
        <taxon>Clostridia</taxon>
        <taxon>Eubacteriales</taxon>
        <taxon>Acutalibacteraceae</taxon>
        <taxon>Acutalibacter</taxon>
    </lineage>
</organism>
<reference evidence="2" key="1">
    <citation type="journal article" date="2021" name="PeerJ">
        <title>Extensive microbial diversity within the chicken gut microbiome revealed by metagenomics and culture.</title>
        <authorList>
            <person name="Gilroy R."/>
            <person name="Ravi A."/>
            <person name="Getino M."/>
            <person name="Pursley I."/>
            <person name="Horton D.L."/>
            <person name="Alikhan N.F."/>
            <person name="Baker D."/>
            <person name="Gharbi K."/>
            <person name="Hall N."/>
            <person name="Watson M."/>
            <person name="Adriaenssens E.M."/>
            <person name="Foster-Nyarko E."/>
            <person name="Jarju S."/>
            <person name="Secka A."/>
            <person name="Antonio M."/>
            <person name="Oren A."/>
            <person name="Chaudhuri R.R."/>
            <person name="La Ragione R."/>
            <person name="Hildebrand F."/>
            <person name="Pallen M.J."/>
        </authorList>
    </citation>
    <scope>NUCLEOTIDE SEQUENCE</scope>
    <source>
        <strain evidence="2">1282</strain>
    </source>
</reference>
<gene>
    <name evidence="2" type="ORF">H9838_07625</name>
</gene>
<dbReference type="AlphaFoldDB" id="A0A9D1YDB3"/>
<name>A0A9D1YDB3_9FIRM</name>
<accession>A0A9D1YDB3</accession>
<evidence type="ECO:0000313" key="3">
    <source>
        <dbReference type="Proteomes" id="UP000823915"/>
    </source>
</evidence>
<comment type="caution">
    <text evidence="2">The sequence shown here is derived from an EMBL/GenBank/DDBJ whole genome shotgun (WGS) entry which is preliminary data.</text>
</comment>
<proteinExistence type="predicted"/>
<keyword evidence="1" id="KW-0812">Transmembrane</keyword>